<feature type="compositionally biased region" description="Low complexity" evidence="1">
    <location>
        <begin position="9"/>
        <end position="18"/>
    </location>
</feature>
<dbReference type="EMBL" id="ML145131">
    <property type="protein sequence ID" value="TBU57918.1"/>
    <property type="molecule type" value="Genomic_DNA"/>
</dbReference>
<feature type="region of interest" description="Disordered" evidence="1">
    <location>
        <begin position="1"/>
        <end position="26"/>
    </location>
</feature>
<accession>A0A4Q9P369</accession>
<gene>
    <name evidence="2" type="ORF">BD310DRAFT_977782</name>
</gene>
<evidence type="ECO:0000313" key="2">
    <source>
        <dbReference type="EMBL" id="TBU57918.1"/>
    </source>
</evidence>
<reference evidence="2 3" key="1">
    <citation type="submission" date="2019-01" db="EMBL/GenBank/DDBJ databases">
        <title>Draft genome sequences of three monokaryotic isolates of the white-rot basidiomycete fungus Dichomitus squalens.</title>
        <authorList>
            <consortium name="DOE Joint Genome Institute"/>
            <person name="Lopez S.C."/>
            <person name="Andreopoulos B."/>
            <person name="Pangilinan J."/>
            <person name="Lipzen A."/>
            <person name="Riley R."/>
            <person name="Ahrendt S."/>
            <person name="Ng V."/>
            <person name="Barry K."/>
            <person name="Daum C."/>
            <person name="Grigoriev I.V."/>
            <person name="Hilden K.S."/>
            <person name="Makela M.R."/>
            <person name="de Vries R.P."/>
        </authorList>
    </citation>
    <scope>NUCLEOTIDE SEQUENCE [LARGE SCALE GENOMIC DNA]</scope>
    <source>
        <strain evidence="2 3">CBS 464.89</strain>
    </source>
</reference>
<keyword evidence="3" id="KW-1185">Reference proteome</keyword>
<sequence length="387" mass="42768">MPVPVRGISLGDNSSSSDSGKETVTPRADLAMSSRAKGGKRKAFLGLHAFATEGLTKLEDFVDMDDLPELLMVYDKSNITNRSAHGPQREPLIYRRAYPKALSKSTNPRRGFLFLDHENEIASGRRSTVHRAPLVATLGPRGEPRKRVAVAVKTAKDDCRSHHLLRQEAKGYAAFPREFVTPCKPVPAGAPLRTPVPAMRPRGAFPGWGAAMRPKSPEPAEMDPPIAPKFYGFYVPIGPNGESLVQCHSSCKDFANSDCHVPHWAKSILLMEDCGEPIDPATMPYKHREQCFDLVQRMHRQGFSHGHPHPRNMLVQPGPLSLPPPLRSMASPSFRLVSFGRWRALSHPLPKESQLGAKRAFEKGREIDVCVAMDELRVGHSDSSDDD</sequence>
<evidence type="ECO:0000313" key="3">
    <source>
        <dbReference type="Proteomes" id="UP000292082"/>
    </source>
</evidence>
<name>A0A4Q9P369_9APHY</name>
<protein>
    <submittedName>
        <fullName evidence="2">Uncharacterized protein</fullName>
    </submittedName>
</protein>
<proteinExistence type="predicted"/>
<dbReference type="STRING" id="114155.A0A4Q9P369"/>
<organism evidence="2 3">
    <name type="scientific">Dichomitus squalens</name>
    <dbReference type="NCBI Taxonomy" id="114155"/>
    <lineage>
        <taxon>Eukaryota</taxon>
        <taxon>Fungi</taxon>
        <taxon>Dikarya</taxon>
        <taxon>Basidiomycota</taxon>
        <taxon>Agaricomycotina</taxon>
        <taxon>Agaricomycetes</taxon>
        <taxon>Polyporales</taxon>
        <taxon>Polyporaceae</taxon>
        <taxon>Dichomitus</taxon>
    </lineage>
</organism>
<dbReference type="AlphaFoldDB" id="A0A4Q9P369"/>
<evidence type="ECO:0000256" key="1">
    <source>
        <dbReference type="SAM" id="MobiDB-lite"/>
    </source>
</evidence>
<dbReference type="Proteomes" id="UP000292082">
    <property type="component" value="Unassembled WGS sequence"/>
</dbReference>